<keyword evidence="4" id="KW-0812">Transmembrane</keyword>
<dbReference type="CDD" id="cd00060">
    <property type="entry name" value="FHA"/>
    <property type="match status" value="1"/>
</dbReference>
<dbReference type="InterPro" id="IPR013083">
    <property type="entry name" value="Znf_RING/FYVE/PHD"/>
</dbReference>
<feature type="domain" description="FHA" evidence="6">
    <location>
        <begin position="1072"/>
        <end position="1121"/>
    </location>
</feature>
<dbReference type="Gene3D" id="2.60.120.590">
    <property type="entry name" value="Alpha-ketoglutarate-dependent dioxygenase AlkB-like"/>
    <property type="match status" value="1"/>
</dbReference>
<feature type="transmembrane region" description="Helical" evidence="4">
    <location>
        <begin position="526"/>
        <end position="544"/>
    </location>
</feature>
<dbReference type="InterPro" id="IPR027450">
    <property type="entry name" value="AlkB-like"/>
</dbReference>
<dbReference type="PROSITE" id="PS51292">
    <property type="entry name" value="ZF_RING_CH"/>
    <property type="match status" value="1"/>
</dbReference>
<evidence type="ECO:0000256" key="4">
    <source>
        <dbReference type="SAM" id="Phobius"/>
    </source>
</evidence>
<evidence type="ECO:0000259" key="6">
    <source>
        <dbReference type="PROSITE" id="PS50006"/>
    </source>
</evidence>
<dbReference type="SMART" id="SM00240">
    <property type="entry name" value="FHA"/>
    <property type="match status" value="1"/>
</dbReference>
<keyword evidence="9" id="KW-1185">Reference proteome</keyword>
<dbReference type="EMBL" id="CAXAMM010037779">
    <property type="protein sequence ID" value="CAK9077559.1"/>
    <property type="molecule type" value="Genomic_DNA"/>
</dbReference>
<keyword evidence="4" id="KW-1133">Transmembrane helix</keyword>
<dbReference type="SUPFAM" id="SSF51197">
    <property type="entry name" value="Clavaminate synthase-like"/>
    <property type="match status" value="1"/>
</dbReference>
<feature type="transmembrane region" description="Helical" evidence="4">
    <location>
        <begin position="458"/>
        <end position="484"/>
    </location>
</feature>
<keyword evidence="1" id="KW-0479">Metal-binding</keyword>
<dbReference type="Pfam" id="PF12906">
    <property type="entry name" value="RINGv"/>
    <property type="match status" value="1"/>
</dbReference>
<keyword evidence="4" id="KW-0472">Membrane</keyword>
<dbReference type="InterPro" id="IPR011016">
    <property type="entry name" value="Znf_RING-CH"/>
</dbReference>
<dbReference type="SMART" id="SM00744">
    <property type="entry name" value="RINGv"/>
    <property type="match status" value="1"/>
</dbReference>
<feature type="signal peptide" evidence="5">
    <location>
        <begin position="1"/>
        <end position="30"/>
    </location>
</feature>
<dbReference type="PANTHER" id="PTHR46210">
    <property type="entry name" value="FHA DOMAIN-CONTAINING PROTEIN"/>
    <property type="match status" value="1"/>
</dbReference>
<dbReference type="SUPFAM" id="SSF49879">
    <property type="entry name" value="SMAD/FHA domain"/>
    <property type="match status" value="1"/>
</dbReference>
<dbReference type="CDD" id="cd16495">
    <property type="entry name" value="RING_CH-C4HC3_MARCH"/>
    <property type="match status" value="1"/>
</dbReference>
<dbReference type="Pfam" id="PF13439">
    <property type="entry name" value="Glyco_transf_4"/>
    <property type="match status" value="1"/>
</dbReference>
<gene>
    <name evidence="8" type="ORF">SCF082_LOCUS37182</name>
</gene>
<dbReference type="Gene3D" id="3.30.40.10">
    <property type="entry name" value="Zinc/RING finger domain, C3HC4 (zinc finger)"/>
    <property type="match status" value="1"/>
</dbReference>
<dbReference type="Pfam" id="PF13532">
    <property type="entry name" value="2OG-FeII_Oxy_2"/>
    <property type="match status" value="1"/>
</dbReference>
<dbReference type="InterPro" id="IPR000253">
    <property type="entry name" value="FHA_dom"/>
</dbReference>
<evidence type="ECO:0000256" key="3">
    <source>
        <dbReference type="ARBA" id="ARBA00022833"/>
    </source>
</evidence>
<dbReference type="Pfam" id="PF13692">
    <property type="entry name" value="Glyco_trans_1_4"/>
    <property type="match status" value="1"/>
</dbReference>
<evidence type="ECO:0000256" key="2">
    <source>
        <dbReference type="ARBA" id="ARBA00022771"/>
    </source>
</evidence>
<dbReference type="SUPFAM" id="SSF53756">
    <property type="entry name" value="UDP-Glycosyltransferase/glycogen phosphorylase"/>
    <property type="match status" value="1"/>
</dbReference>
<evidence type="ECO:0000256" key="5">
    <source>
        <dbReference type="SAM" id="SignalP"/>
    </source>
</evidence>
<feature type="chain" id="PRO_5047006252" evidence="5">
    <location>
        <begin position="31"/>
        <end position="1192"/>
    </location>
</feature>
<keyword evidence="2" id="KW-0863">Zinc-finger</keyword>
<feature type="transmembrane region" description="Helical" evidence="4">
    <location>
        <begin position="491"/>
        <end position="514"/>
    </location>
</feature>
<dbReference type="PANTHER" id="PTHR46210:SF1">
    <property type="entry name" value="FHA DOMAIN-CONTAINING PROTEIN"/>
    <property type="match status" value="1"/>
</dbReference>
<dbReference type="Gene3D" id="3.40.50.2000">
    <property type="entry name" value="Glycogen Phosphorylase B"/>
    <property type="match status" value="2"/>
</dbReference>
<protein>
    <submittedName>
        <fullName evidence="8">Sulfoquinovosyl transferase SQD2 (Protein SULFOQUINOVOSYLDIACYLGLYCEROL 2) (Sulfolipid synthase SQD2) (UDP-sulfoquinovose: diacylglycerol alpha-sulfoquinovosyltransferase SQD2)</fullName>
    </submittedName>
</protein>
<dbReference type="Gene3D" id="2.60.200.20">
    <property type="match status" value="1"/>
</dbReference>
<dbReference type="GO" id="GO:0016740">
    <property type="term" value="F:transferase activity"/>
    <property type="evidence" value="ECO:0007669"/>
    <property type="project" value="UniProtKB-KW"/>
</dbReference>
<proteinExistence type="predicted"/>
<feature type="transmembrane region" description="Helical" evidence="4">
    <location>
        <begin position="718"/>
        <end position="741"/>
    </location>
</feature>
<dbReference type="Proteomes" id="UP001642464">
    <property type="component" value="Unassembled WGS sequence"/>
</dbReference>
<reference evidence="8 9" key="1">
    <citation type="submission" date="2024-02" db="EMBL/GenBank/DDBJ databases">
        <authorList>
            <person name="Chen Y."/>
            <person name="Shah S."/>
            <person name="Dougan E. K."/>
            <person name="Thang M."/>
            <person name="Chan C."/>
        </authorList>
    </citation>
    <scope>NUCLEOTIDE SEQUENCE [LARGE SCALE GENOMIC DNA]</scope>
</reference>
<keyword evidence="5" id="KW-0732">Signal</keyword>
<feature type="domain" description="RING-CH-type" evidence="7">
    <location>
        <begin position="317"/>
        <end position="380"/>
    </location>
</feature>
<accession>A0ABP0PRT6</accession>
<dbReference type="PROSITE" id="PS50006">
    <property type="entry name" value="FHA_DOMAIN"/>
    <property type="match status" value="1"/>
</dbReference>
<dbReference type="InterPro" id="IPR008984">
    <property type="entry name" value="SMAD_FHA_dom_sf"/>
</dbReference>
<sequence>MACTGLPRVCRGALAAVALWSLPCRRVAWSAPVVHFGSRLVGPKQVPEGLRYCTDFITTEEEAEVLRIVDGPGAAWMRKIRRAQQFFGVVYYQTTQEVPELQPTSSKGSQGRPLTDLPEWLLARVRSTGLFDAGPGINQVLANEYLEDSGIGSHVEDPAAGPTVVTLSLLQPVELTLQRAEDGKPRPRDQRDPEDFIKVLLEPLSLLVLEGPSRYNFTHAIRQSKRVPLRDGGVLRREKSFRRVSLTFRGILERQRSAIRSDLPEGYRTYSVPQPELAQQKKEERRDFDLPNGRGWRATPGYLDIDTGVEPSSTGEGPEVNKLLCRICLLEGPGEDDPLIAPCQCKGSIEYVHLGCLRHWIRGRLNLADRPLGSYFYRKSVIDLGPSQVWAIPADPVWMMATACYGYGDLEWILEFDGIHGSRLILVFFSPPIRKDRLRLQMLTATRPYDLWTSMRCMAILSAFGLAAAVCYPLLWLGMLAVCFTKNSQLYAAPLVVLAVLGTVYGCGLLSIYVVHAHLGVPFSDLATALGVLIACVIAVTIAQRQLEEVRSVRSKQDALLHGSRSSRLLAQWKHTVTPILILSCLLQFRWPTALLYATAVVLVQKLFRLGLLKLCWAGCPRADQPMRVLLSGDSFPPKLDGVQNFARNTIQALVRDGHQVHVFCSNGTSTTHLAPESFGATVTRGPGVEVQPKHKITLPSPHFVLSLMRFRPHVIQFFDFTPCAFFVVPFLWWLGIPLIISHHSRIDLYATYVPGFIGDYAPQVIRAVCEVMFPLVTGHLLIDGSQKDQSWFQGHPNLRFWSTGCDLNFFHPSKAKPTSRELCSNHRPDLPLVVFVGRLSPEKQVDKLVDLVKVTNPPGERELCRFAIIGNGDSWESIHAEIGERPDVYMPGAVVGEELASAVASADIFFSPTVTGTLDLVFIESQAAGLAVVGPRAVAVPLVVADGENGRLYDPLDMEDAKRAIKDIIDGKSLEQMKVAARANAAKNFTWSKCSEEAIQFYKDVLQPLTCELCKSIYPTYIHTNSGHERSPLVEVPNTTPPFIVLENMVRDSQQHTSRGLHVISLAEKELKLGRGHESDVRIADVSISRCHATIRFSKGQFLLQDNSSKFGTLVAMKKPKVLEPGVNISIQMGRTVLTLCAQSDPNQSTAANALNALPAGGSAQDERALRLSLLTRGQSEGQAKEEEEAG</sequence>
<keyword evidence="8" id="KW-0808">Transferase</keyword>
<evidence type="ECO:0000256" key="1">
    <source>
        <dbReference type="ARBA" id="ARBA00022723"/>
    </source>
</evidence>
<keyword evidence="3" id="KW-0862">Zinc</keyword>
<name>A0ABP0PRT6_9DINO</name>
<evidence type="ECO:0000313" key="9">
    <source>
        <dbReference type="Proteomes" id="UP001642464"/>
    </source>
</evidence>
<comment type="caution">
    <text evidence="8">The sequence shown here is derived from an EMBL/GenBank/DDBJ whole genome shotgun (WGS) entry which is preliminary data.</text>
</comment>
<evidence type="ECO:0000259" key="7">
    <source>
        <dbReference type="PROSITE" id="PS51292"/>
    </source>
</evidence>
<dbReference type="InterPro" id="IPR028098">
    <property type="entry name" value="Glyco_trans_4-like_N"/>
</dbReference>
<dbReference type="InterPro" id="IPR037151">
    <property type="entry name" value="AlkB-like_sf"/>
</dbReference>
<organism evidence="8 9">
    <name type="scientific">Durusdinium trenchii</name>
    <dbReference type="NCBI Taxonomy" id="1381693"/>
    <lineage>
        <taxon>Eukaryota</taxon>
        <taxon>Sar</taxon>
        <taxon>Alveolata</taxon>
        <taxon>Dinophyceae</taxon>
        <taxon>Suessiales</taxon>
        <taxon>Symbiodiniaceae</taxon>
        <taxon>Durusdinium</taxon>
    </lineage>
</organism>
<evidence type="ECO:0000313" key="8">
    <source>
        <dbReference type="EMBL" id="CAK9077559.1"/>
    </source>
</evidence>
<dbReference type="Pfam" id="PF00498">
    <property type="entry name" value="FHA"/>
    <property type="match status" value="1"/>
</dbReference>
<dbReference type="SUPFAM" id="SSF57850">
    <property type="entry name" value="RING/U-box"/>
    <property type="match status" value="1"/>
</dbReference>